<dbReference type="OrthoDB" id="3208717at2759"/>
<feature type="compositionally biased region" description="Polar residues" evidence="1">
    <location>
        <begin position="260"/>
        <end position="272"/>
    </location>
</feature>
<keyword evidence="3" id="KW-1185">Reference proteome</keyword>
<evidence type="ECO:0000256" key="1">
    <source>
        <dbReference type="SAM" id="MobiDB-lite"/>
    </source>
</evidence>
<evidence type="ECO:0000313" key="2">
    <source>
        <dbReference type="EMBL" id="KIO23082.1"/>
    </source>
</evidence>
<organism evidence="2 3">
    <name type="scientific">Tulasnella calospora MUT 4182</name>
    <dbReference type="NCBI Taxonomy" id="1051891"/>
    <lineage>
        <taxon>Eukaryota</taxon>
        <taxon>Fungi</taxon>
        <taxon>Dikarya</taxon>
        <taxon>Basidiomycota</taxon>
        <taxon>Agaricomycotina</taxon>
        <taxon>Agaricomycetes</taxon>
        <taxon>Cantharellales</taxon>
        <taxon>Tulasnellaceae</taxon>
        <taxon>Tulasnella</taxon>
    </lineage>
</organism>
<reference evidence="2 3" key="1">
    <citation type="submission" date="2014-04" db="EMBL/GenBank/DDBJ databases">
        <authorList>
            <consortium name="DOE Joint Genome Institute"/>
            <person name="Kuo A."/>
            <person name="Girlanda M."/>
            <person name="Perotto S."/>
            <person name="Kohler A."/>
            <person name="Nagy L.G."/>
            <person name="Floudas D."/>
            <person name="Copeland A."/>
            <person name="Barry K.W."/>
            <person name="Cichocki N."/>
            <person name="Veneault-Fourrey C."/>
            <person name="LaButti K."/>
            <person name="Lindquist E.A."/>
            <person name="Lipzen A."/>
            <person name="Lundell T."/>
            <person name="Morin E."/>
            <person name="Murat C."/>
            <person name="Sun H."/>
            <person name="Tunlid A."/>
            <person name="Henrissat B."/>
            <person name="Grigoriev I.V."/>
            <person name="Hibbett D.S."/>
            <person name="Martin F."/>
            <person name="Nordberg H.P."/>
            <person name="Cantor M.N."/>
            <person name="Hua S.X."/>
        </authorList>
    </citation>
    <scope>NUCLEOTIDE SEQUENCE [LARGE SCALE GENOMIC DNA]</scope>
    <source>
        <strain evidence="2 3">MUT 4182</strain>
    </source>
</reference>
<dbReference type="HOGENOM" id="CLU_783450_0_0_1"/>
<feature type="compositionally biased region" description="Polar residues" evidence="1">
    <location>
        <begin position="279"/>
        <end position="292"/>
    </location>
</feature>
<feature type="region of interest" description="Disordered" evidence="1">
    <location>
        <begin position="245"/>
        <end position="293"/>
    </location>
</feature>
<feature type="region of interest" description="Disordered" evidence="1">
    <location>
        <begin position="101"/>
        <end position="204"/>
    </location>
</feature>
<name>A0A0C3LNT6_9AGAM</name>
<dbReference type="Proteomes" id="UP000054248">
    <property type="component" value="Unassembled WGS sequence"/>
</dbReference>
<accession>A0A0C3LNT6</accession>
<feature type="compositionally biased region" description="Low complexity" evidence="1">
    <location>
        <begin position="23"/>
        <end position="47"/>
    </location>
</feature>
<proteinExistence type="predicted"/>
<evidence type="ECO:0000313" key="3">
    <source>
        <dbReference type="Proteomes" id="UP000054248"/>
    </source>
</evidence>
<sequence>MSSLTRSKPSFIIYRDEPVAGDQTQQSTPPTPTTVTSTRLTISTSVSLKDKENSAPYSAVDKSGKNKAPKLTRSLSAPTSPVLASDSEGAKAIRHALATKFVAAPAKSSKSKSSSSESSANKVKSKSKSLSSSKRAVTSATSSSSNATASTAAPKLKRSSTSPSPSTSQKKKPARKPSLLAPLPEEGSGVVAEEPTACGPDGFTMADRLARDLTQLPLGDISEAFPTSPIPEGFANSLVAGVSRKRTRAHSINARDEEPTSVTVEAPSSSQHLAAEAGPSSSQATTVISNASPHKRVRLSPLVESAELPAVSPLPTLVDLPRLGAQTTVEDLRDELDVEAALIDFSMDETTTSS</sequence>
<gene>
    <name evidence="2" type="ORF">M407DRAFT_27410</name>
</gene>
<dbReference type="AlphaFoldDB" id="A0A0C3LNT6"/>
<protein>
    <submittedName>
        <fullName evidence="2">Uncharacterized protein</fullName>
    </submittedName>
</protein>
<reference evidence="3" key="2">
    <citation type="submission" date="2015-01" db="EMBL/GenBank/DDBJ databases">
        <title>Evolutionary Origins and Diversification of the Mycorrhizal Mutualists.</title>
        <authorList>
            <consortium name="DOE Joint Genome Institute"/>
            <consortium name="Mycorrhizal Genomics Consortium"/>
            <person name="Kohler A."/>
            <person name="Kuo A."/>
            <person name="Nagy L.G."/>
            <person name="Floudas D."/>
            <person name="Copeland A."/>
            <person name="Barry K.W."/>
            <person name="Cichocki N."/>
            <person name="Veneault-Fourrey C."/>
            <person name="LaButti K."/>
            <person name="Lindquist E.A."/>
            <person name="Lipzen A."/>
            <person name="Lundell T."/>
            <person name="Morin E."/>
            <person name="Murat C."/>
            <person name="Riley R."/>
            <person name="Ohm R."/>
            <person name="Sun H."/>
            <person name="Tunlid A."/>
            <person name="Henrissat B."/>
            <person name="Grigoriev I.V."/>
            <person name="Hibbett D.S."/>
            <person name="Martin F."/>
        </authorList>
    </citation>
    <scope>NUCLEOTIDE SEQUENCE [LARGE SCALE GENOMIC DNA]</scope>
    <source>
        <strain evidence="3">MUT 4182</strain>
    </source>
</reference>
<feature type="compositionally biased region" description="Low complexity" evidence="1">
    <location>
        <begin position="101"/>
        <end position="168"/>
    </location>
</feature>
<feature type="region of interest" description="Disordered" evidence="1">
    <location>
        <begin position="1"/>
        <end position="89"/>
    </location>
</feature>
<dbReference type="EMBL" id="KN823093">
    <property type="protein sequence ID" value="KIO23082.1"/>
    <property type="molecule type" value="Genomic_DNA"/>
</dbReference>